<reference evidence="4 5" key="1">
    <citation type="submission" date="2022-10" db="EMBL/GenBank/DDBJ databases">
        <title>paucibacter sp. hw8 Genome sequencing.</title>
        <authorList>
            <person name="Park S."/>
        </authorList>
    </citation>
    <scope>NUCLEOTIDE SEQUENCE [LARGE SCALE GENOMIC DNA]</scope>
    <source>
        <strain evidence="5">hw8</strain>
    </source>
</reference>
<feature type="domain" description="Teneurin-like YD-shell" evidence="3">
    <location>
        <begin position="328"/>
        <end position="469"/>
    </location>
</feature>
<dbReference type="InterPro" id="IPR006311">
    <property type="entry name" value="TAT_signal"/>
</dbReference>
<evidence type="ECO:0000259" key="3">
    <source>
        <dbReference type="Pfam" id="PF25023"/>
    </source>
</evidence>
<dbReference type="RefSeq" id="WP_273597006.1">
    <property type="nucleotide sequence ID" value="NZ_JAQQXS010000009.1"/>
</dbReference>
<name>A0ABT5KSI0_9BURK</name>
<evidence type="ECO:0000256" key="1">
    <source>
        <dbReference type="ARBA" id="ARBA00022737"/>
    </source>
</evidence>
<protein>
    <recommendedName>
        <fullName evidence="3">Teneurin-like YD-shell domain-containing protein</fullName>
    </recommendedName>
</protein>
<dbReference type="EMBL" id="JAQQXS010000009">
    <property type="protein sequence ID" value="MDC8785897.1"/>
    <property type="molecule type" value="Genomic_DNA"/>
</dbReference>
<dbReference type="PANTHER" id="PTHR32305">
    <property type="match status" value="1"/>
</dbReference>
<dbReference type="InterPro" id="IPR022385">
    <property type="entry name" value="Rhs_assc_core"/>
</dbReference>
<dbReference type="NCBIfam" id="TIGR03696">
    <property type="entry name" value="Rhs_assc_core"/>
    <property type="match status" value="1"/>
</dbReference>
<feature type="chain" id="PRO_5046743394" description="Teneurin-like YD-shell domain-containing protein" evidence="2">
    <location>
        <begin position="31"/>
        <end position="808"/>
    </location>
</feature>
<sequence>MSTPPRQRRQFMRLLLLLLCTAWTGLTARAQGLPPLPVSPTPIVQYEYDAEGHPTRIIVAPTALNLNLSTQHTYDPLGRRISSADALSGLTQLGYNGQDRLTQVSDPRRLNTQYQRDGLGQTQALRSPDTGATQLSYDAAGHLKTRQDARGALSTYSYDALGRPLLQTITQAGNSPRQFTWTYDQTGANYGYGIGRLTTATTPEVSSSWSYDAWGRVRQETATFTSPARTQTVGYTYDAAGHVTRLSYPSGLLIDFEYNNGQPVSIQMRAPGSNTTTPLLSQITLQPFGPAKSWQWQMSTGPQLHERFFDDSGRMIRHPLGPLVRDLRYDEADRISSFLHYDTSTGAPTPAFDQRFSYDALGRLTDTQLSNTRWSFAYDANGNRSAASVGINARAYSVASDSNRLNSINNPSRALSYDATGNRVSDIATGLGSASSTASYNQEGRLARMNLPGIQLDMAYDAQGRRVRRGMADVLSSTGSFSASSATPSSLASTATATTTATATATATATTTSTQAVGGANRRFTYYAYDPQGHLLGEYAGNGTALSEYVWLGDIPVAVIQPNTANASNPPNIYFVHTDHLDTPRVLMDRQNQLRWRWMAEPFGITPAENSPSGLPSVDISLRLPGQQFDPDTGLHYNMARDYDPTVGGYVQSDPIGLQGGINTYAYVGGNPVSRMDPSGLLDRLVFDGKYLTGFEDMGVEFRVPAVSGPWDLGRLPEGVYNGSNLRQRNEKGNKAMQCEGKGWSLDLDPAFKTTRDLLRIHPDGNVPGTQGCIGPSCGAAQQTVHDALRSYFNDGYGSIPVIVRYPR</sequence>
<accession>A0ABT5KSI0</accession>
<dbReference type="PROSITE" id="PS51318">
    <property type="entry name" value="TAT"/>
    <property type="match status" value="1"/>
</dbReference>
<dbReference type="PANTHER" id="PTHR32305:SF15">
    <property type="entry name" value="PROTEIN RHSA-RELATED"/>
    <property type="match status" value="1"/>
</dbReference>
<dbReference type="InterPro" id="IPR050708">
    <property type="entry name" value="T6SS_VgrG/RHS"/>
</dbReference>
<keyword evidence="5" id="KW-1185">Reference proteome</keyword>
<organism evidence="4 5">
    <name type="scientific">Roseateles koreensis</name>
    <dbReference type="NCBI Taxonomy" id="2987526"/>
    <lineage>
        <taxon>Bacteria</taxon>
        <taxon>Pseudomonadati</taxon>
        <taxon>Pseudomonadota</taxon>
        <taxon>Betaproteobacteria</taxon>
        <taxon>Burkholderiales</taxon>
        <taxon>Sphaerotilaceae</taxon>
        <taxon>Roseateles</taxon>
    </lineage>
</organism>
<feature type="signal peptide" evidence="2">
    <location>
        <begin position="1"/>
        <end position="30"/>
    </location>
</feature>
<dbReference type="Pfam" id="PF25023">
    <property type="entry name" value="TEN_YD-shell"/>
    <property type="match status" value="2"/>
</dbReference>
<dbReference type="NCBIfam" id="TIGR01643">
    <property type="entry name" value="YD_repeat_2x"/>
    <property type="match status" value="2"/>
</dbReference>
<dbReference type="Proteomes" id="UP001219862">
    <property type="component" value="Unassembled WGS sequence"/>
</dbReference>
<feature type="domain" description="Teneurin-like YD-shell" evidence="3">
    <location>
        <begin position="43"/>
        <end position="167"/>
    </location>
</feature>
<comment type="caution">
    <text evidence="4">The sequence shown here is derived from an EMBL/GenBank/DDBJ whole genome shotgun (WGS) entry which is preliminary data.</text>
</comment>
<dbReference type="PRINTS" id="PR00394">
    <property type="entry name" value="RHSPROTEIN"/>
</dbReference>
<proteinExistence type="predicted"/>
<dbReference type="InterPro" id="IPR056823">
    <property type="entry name" value="TEN-like_YD-shell"/>
</dbReference>
<dbReference type="InterPro" id="IPR006530">
    <property type="entry name" value="YD"/>
</dbReference>
<gene>
    <name evidence="4" type="ORF">PRZ01_11915</name>
</gene>
<keyword evidence="1" id="KW-0677">Repeat</keyword>
<evidence type="ECO:0000256" key="2">
    <source>
        <dbReference type="SAM" id="SignalP"/>
    </source>
</evidence>
<evidence type="ECO:0000313" key="4">
    <source>
        <dbReference type="EMBL" id="MDC8785897.1"/>
    </source>
</evidence>
<keyword evidence="2" id="KW-0732">Signal</keyword>
<dbReference type="Gene3D" id="2.180.10.10">
    <property type="entry name" value="RHS repeat-associated core"/>
    <property type="match status" value="1"/>
</dbReference>
<evidence type="ECO:0000313" key="5">
    <source>
        <dbReference type="Proteomes" id="UP001219862"/>
    </source>
</evidence>